<dbReference type="SUPFAM" id="SSF82657">
    <property type="entry name" value="BolA-like"/>
    <property type="match status" value="1"/>
</dbReference>
<comment type="similarity">
    <text evidence="1">Belongs to the BolA/IbaG family.</text>
</comment>
<dbReference type="GeneID" id="17259745"/>
<accession>A0A0D3IQN3</accession>
<dbReference type="InterPro" id="IPR036065">
    <property type="entry name" value="BolA-like_sf"/>
</dbReference>
<protein>
    <recommendedName>
        <fullName evidence="5">BolA-like protein</fullName>
    </recommendedName>
</protein>
<dbReference type="EnsemblProtists" id="EOD13568">
    <property type="protein sequence ID" value="EOD13568"/>
    <property type="gene ID" value="EMIHUDRAFT_212688"/>
</dbReference>
<dbReference type="RefSeq" id="XP_005765997.1">
    <property type="nucleotide sequence ID" value="XM_005765940.1"/>
</dbReference>
<evidence type="ECO:0000313" key="4">
    <source>
        <dbReference type="Proteomes" id="UP000013827"/>
    </source>
</evidence>
<feature type="region of interest" description="Disordered" evidence="2">
    <location>
        <begin position="1"/>
        <end position="46"/>
    </location>
</feature>
<reference evidence="4" key="1">
    <citation type="journal article" date="2013" name="Nature">
        <title>Pan genome of the phytoplankton Emiliania underpins its global distribution.</title>
        <authorList>
            <person name="Read B.A."/>
            <person name="Kegel J."/>
            <person name="Klute M.J."/>
            <person name="Kuo A."/>
            <person name="Lefebvre S.C."/>
            <person name="Maumus F."/>
            <person name="Mayer C."/>
            <person name="Miller J."/>
            <person name="Monier A."/>
            <person name="Salamov A."/>
            <person name="Young J."/>
            <person name="Aguilar M."/>
            <person name="Claverie J.M."/>
            <person name="Frickenhaus S."/>
            <person name="Gonzalez K."/>
            <person name="Herman E.K."/>
            <person name="Lin Y.C."/>
            <person name="Napier J."/>
            <person name="Ogata H."/>
            <person name="Sarno A.F."/>
            <person name="Shmutz J."/>
            <person name="Schroeder D."/>
            <person name="de Vargas C."/>
            <person name="Verret F."/>
            <person name="von Dassow P."/>
            <person name="Valentin K."/>
            <person name="Van de Peer Y."/>
            <person name="Wheeler G."/>
            <person name="Dacks J.B."/>
            <person name="Delwiche C.F."/>
            <person name="Dyhrman S.T."/>
            <person name="Glockner G."/>
            <person name="John U."/>
            <person name="Richards T."/>
            <person name="Worden A.Z."/>
            <person name="Zhang X."/>
            <person name="Grigoriev I.V."/>
            <person name="Allen A.E."/>
            <person name="Bidle K."/>
            <person name="Borodovsky M."/>
            <person name="Bowler C."/>
            <person name="Brownlee C."/>
            <person name="Cock J.M."/>
            <person name="Elias M."/>
            <person name="Gladyshev V.N."/>
            <person name="Groth M."/>
            <person name="Guda C."/>
            <person name="Hadaegh A."/>
            <person name="Iglesias-Rodriguez M.D."/>
            <person name="Jenkins J."/>
            <person name="Jones B.M."/>
            <person name="Lawson T."/>
            <person name="Leese F."/>
            <person name="Lindquist E."/>
            <person name="Lobanov A."/>
            <person name="Lomsadze A."/>
            <person name="Malik S.B."/>
            <person name="Marsh M.E."/>
            <person name="Mackinder L."/>
            <person name="Mock T."/>
            <person name="Mueller-Roeber B."/>
            <person name="Pagarete A."/>
            <person name="Parker M."/>
            <person name="Probert I."/>
            <person name="Quesneville H."/>
            <person name="Raines C."/>
            <person name="Rensing S.A."/>
            <person name="Riano-Pachon D.M."/>
            <person name="Richier S."/>
            <person name="Rokitta S."/>
            <person name="Shiraiwa Y."/>
            <person name="Soanes D.M."/>
            <person name="van der Giezen M."/>
            <person name="Wahlund T.M."/>
            <person name="Williams B."/>
            <person name="Wilson W."/>
            <person name="Wolfe G."/>
            <person name="Wurch L.L."/>
        </authorList>
    </citation>
    <scope>NUCLEOTIDE SEQUENCE</scope>
</reference>
<organism evidence="3 4">
    <name type="scientific">Emiliania huxleyi (strain CCMP1516)</name>
    <dbReference type="NCBI Taxonomy" id="280463"/>
    <lineage>
        <taxon>Eukaryota</taxon>
        <taxon>Haptista</taxon>
        <taxon>Haptophyta</taxon>
        <taxon>Prymnesiophyceae</taxon>
        <taxon>Isochrysidales</taxon>
        <taxon>Noelaerhabdaceae</taxon>
        <taxon>Emiliania</taxon>
    </lineage>
</organism>
<dbReference type="InterPro" id="IPR002634">
    <property type="entry name" value="BolA"/>
</dbReference>
<evidence type="ECO:0008006" key="5">
    <source>
        <dbReference type="Google" id="ProtNLM"/>
    </source>
</evidence>
<dbReference type="Gene3D" id="3.10.20.90">
    <property type="entry name" value="Phosphatidylinositol 3-kinase Catalytic Subunit, Chain A, domain 1"/>
    <property type="match status" value="1"/>
</dbReference>
<proteinExistence type="inferred from homology"/>
<dbReference type="OMA" id="ICIQVEV"/>
<evidence type="ECO:0000256" key="2">
    <source>
        <dbReference type="SAM" id="MobiDB-lite"/>
    </source>
</evidence>
<reference evidence="3" key="2">
    <citation type="submission" date="2024-10" db="UniProtKB">
        <authorList>
            <consortium name="EnsemblProtists"/>
        </authorList>
    </citation>
    <scope>IDENTIFICATION</scope>
</reference>
<dbReference type="Proteomes" id="UP000013827">
    <property type="component" value="Unassembled WGS sequence"/>
</dbReference>
<dbReference type="PaxDb" id="2903-EOD13568"/>
<evidence type="ECO:0000256" key="1">
    <source>
        <dbReference type="RuleBase" id="RU003860"/>
    </source>
</evidence>
<keyword evidence="4" id="KW-1185">Reference proteome</keyword>
<name>A0A0D3IQN3_EMIH1</name>
<dbReference type="HOGENOM" id="CLU_1707576_0_0_1"/>
<dbReference type="Pfam" id="PF01722">
    <property type="entry name" value="BolA"/>
    <property type="match status" value="1"/>
</dbReference>
<feature type="compositionally biased region" description="Polar residues" evidence="2">
    <location>
        <begin position="13"/>
        <end position="23"/>
    </location>
</feature>
<sequence length="154" mass="16738">MQGSGGVYREMQQEYSAYAAQQDSTRDAAPTADSNESDRQASANDAVSTWAREVELAVAPVHYLCVSDVTDGHPADGARDGRALSAGGRELKVLIVASRFGGMRQRERQQIVNAVLSEHIASGALHSVQMRCWAPEEWEEKGSPVNLGHPVYRV</sequence>
<dbReference type="AlphaFoldDB" id="A0A0D3IQN3"/>
<dbReference type="KEGG" id="ehx:EMIHUDRAFT_212688"/>
<evidence type="ECO:0000313" key="3">
    <source>
        <dbReference type="EnsemblProtists" id="EOD13568"/>
    </source>
</evidence>